<dbReference type="AlphaFoldDB" id="A0A1G2B4L2"/>
<accession>A0A1G2B4L2</accession>
<evidence type="ECO:0000313" key="1">
    <source>
        <dbReference type="EMBL" id="OGY83140.1"/>
    </source>
</evidence>
<evidence type="ECO:0000313" key="2">
    <source>
        <dbReference type="Proteomes" id="UP000179164"/>
    </source>
</evidence>
<dbReference type="Proteomes" id="UP000179164">
    <property type="component" value="Unassembled WGS sequence"/>
</dbReference>
<dbReference type="EMBL" id="MHKE01000015">
    <property type="protein sequence ID" value="OGY83140.1"/>
    <property type="molecule type" value="Genomic_DNA"/>
</dbReference>
<sequence length="168" mass="19012">MSSVTYVERDVLALDTLYDEGEYWAAVFGGQVYRIEREAILSETVLLCEVADEDMWTIEFDDDLCLIHTSGTVIMDLYFWAGAYIPHPFKDVVFMGTDFVIITNDVDGTPLPSCSFPPDEIDHTVILTSGRRQTYEIKPGTGRIEITGPEKILLRIRHDAMLGAFHEN</sequence>
<proteinExistence type="predicted"/>
<reference evidence="1 2" key="1">
    <citation type="journal article" date="2016" name="Nat. Commun.">
        <title>Thousands of microbial genomes shed light on interconnected biogeochemical processes in an aquifer system.</title>
        <authorList>
            <person name="Anantharaman K."/>
            <person name="Brown C.T."/>
            <person name="Hug L.A."/>
            <person name="Sharon I."/>
            <person name="Castelle C.J."/>
            <person name="Probst A.J."/>
            <person name="Thomas B.C."/>
            <person name="Singh A."/>
            <person name="Wilkins M.J."/>
            <person name="Karaoz U."/>
            <person name="Brodie E.L."/>
            <person name="Williams K.H."/>
            <person name="Hubbard S.S."/>
            <person name="Banfield J.F."/>
        </authorList>
    </citation>
    <scope>NUCLEOTIDE SEQUENCE [LARGE SCALE GENOMIC DNA]</scope>
</reference>
<name>A0A1G2B4L2_9BACT</name>
<gene>
    <name evidence="1" type="ORF">A2898_02595</name>
</gene>
<comment type="caution">
    <text evidence="1">The sequence shown here is derived from an EMBL/GenBank/DDBJ whole genome shotgun (WGS) entry which is preliminary data.</text>
</comment>
<organism evidence="1 2">
    <name type="scientific">Candidatus Kerfeldbacteria bacterium RIFCSPLOWO2_01_FULL_48_11</name>
    <dbReference type="NCBI Taxonomy" id="1798543"/>
    <lineage>
        <taxon>Bacteria</taxon>
        <taxon>Candidatus Kerfeldiibacteriota</taxon>
    </lineage>
</organism>
<protein>
    <submittedName>
        <fullName evidence="1">Uncharacterized protein</fullName>
    </submittedName>
</protein>